<dbReference type="EMBL" id="JBHLZP010000002">
    <property type="protein sequence ID" value="MFB9830752.1"/>
    <property type="molecule type" value="Genomic_DNA"/>
</dbReference>
<protein>
    <recommendedName>
        <fullName evidence="3">DUF4333 domain-containing protein</fullName>
    </recommendedName>
</protein>
<proteinExistence type="predicted"/>
<sequence>MIIVLGVLGFLGLVVVLSLVDMPGGSAPSLDSKNYRANVDCQVNTVGSQGTVTISGTIAGDAASYSVTVA</sequence>
<dbReference type="RefSeq" id="WP_378193466.1">
    <property type="nucleotide sequence ID" value="NZ_JBHLZP010000002.1"/>
</dbReference>
<keyword evidence="2" id="KW-1185">Reference proteome</keyword>
<name>A0ABV5Y8I2_9ACTN</name>
<organism evidence="1 2">
    <name type="scientific">Actinoallomurus acaciae</name>
    <dbReference type="NCBI Taxonomy" id="502577"/>
    <lineage>
        <taxon>Bacteria</taxon>
        <taxon>Bacillati</taxon>
        <taxon>Actinomycetota</taxon>
        <taxon>Actinomycetes</taxon>
        <taxon>Streptosporangiales</taxon>
        <taxon>Thermomonosporaceae</taxon>
        <taxon>Actinoallomurus</taxon>
    </lineage>
</organism>
<reference evidence="1 2" key="1">
    <citation type="submission" date="2024-09" db="EMBL/GenBank/DDBJ databases">
        <authorList>
            <person name="Sun Q."/>
            <person name="Mori K."/>
        </authorList>
    </citation>
    <scope>NUCLEOTIDE SEQUENCE [LARGE SCALE GENOMIC DNA]</scope>
    <source>
        <strain evidence="1 2">TBRC 0563</strain>
    </source>
</reference>
<evidence type="ECO:0008006" key="3">
    <source>
        <dbReference type="Google" id="ProtNLM"/>
    </source>
</evidence>
<accession>A0ABV5Y8I2</accession>
<evidence type="ECO:0000313" key="2">
    <source>
        <dbReference type="Proteomes" id="UP001589627"/>
    </source>
</evidence>
<evidence type="ECO:0000313" key="1">
    <source>
        <dbReference type="EMBL" id="MFB9830752.1"/>
    </source>
</evidence>
<gene>
    <name evidence="1" type="ORF">ACFFNX_00910</name>
</gene>
<comment type="caution">
    <text evidence="1">The sequence shown here is derived from an EMBL/GenBank/DDBJ whole genome shotgun (WGS) entry which is preliminary data.</text>
</comment>
<dbReference type="Proteomes" id="UP001589627">
    <property type="component" value="Unassembled WGS sequence"/>
</dbReference>